<keyword evidence="1" id="KW-0472">Membrane</keyword>
<gene>
    <name evidence="2" type="ORF">LSAT_V11C300122540</name>
</gene>
<feature type="transmembrane region" description="Helical" evidence="1">
    <location>
        <begin position="163"/>
        <end position="192"/>
    </location>
</feature>
<accession>A0A9R1XIS8</accession>
<feature type="transmembrane region" description="Helical" evidence="1">
    <location>
        <begin position="120"/>
        <end position="142"/>
    </location>
</feature>
<protein>
    <submittedName>
        <fullName evidence="2">Uncharacterized protein</fullName>
    </submittedName>
</protein>
<dbReference type="OrthoDB" id="1934322at2759"/>
<dbReference type="GO" id="GO:0016020">
    <property type="term" value="C:membrane"/>
    <property type="evidence" value="ECO:0000318"/>
    <property type="project" value="GO_Central"/>
</dbReference>
<reference evidence="2 3" key="1">
    <citation type="journal article" date="2017" name="Nat. Commun.">
        <title>Genome assembly with in vitro proximity ligation data and whole-genome triplication in lettuce.</title>
        <authorList>
            <person name="Reyes-Chin-Wo S."/>
            <person name="Wang Z."/>
            <person name="Yang X."/>
            <person name="Kozik A."/>
            <person name="Arikit S."/>
            <person name="Song C."/>
            <person name="Xia L."/>
            <person name="Froenicke L."/>
            <person name="Lavelle D.O."/>
            <person name="Truco M.J."/>
            <person name="Xia R."/>
            <person name="Zhu S."/>
            <person name="Xu C."/>
            <person name="Xu H."/>
            <person name="Xu X."/>
            <person name="Cox K."/>
            <person name="Korf I."/>
            <person name="Meyers B.C."/>
            <person name="Michelmore R.W."/>
        </authorList>
    </citation>
    <scope>NUCLEOTIDE SEQUENCE [LARGE SCALE GENOMIC DNA]</scope>
    <source>
        <strain evidence="3">cv. Salinas</strain>
        <tissue evidence="2">Seedlings</tissue>
    </source>
</reference>
<keyword evidence="1" id="KW-1133">Transmembrane helix</keyword>
<dbReference type="AlphaFoldDB" id="A0A9R1XIS8"/>
<dbReference type="PANTHER" id="PTHR33133:SF7">
    <property type="entry name" value="F26K24.10 PROTEIN-RELATED"/>
    <property type="match status" value="1"/>
</dbReference>
<name>A0A9R1XIS8_LACSA</name>
<dbReference type="PANTHER" id="PTHR33133">
    <property type="entry name" value="OS08G0107100 PROTEIN-RELATED"/>
    <property type="match status" value="1"/>
</dbReference>
<feature type="transmembrane region" description="Helical" evidence="1">
    <location>
        <begin position="299"/>
        <end position="316"/>
    </location>
</feature>
<evidence type="ECO:0000313" key="2">
    <source>
        <dbReference type="EMBL" id="KAJ0216235.1"/>
    </source>
</evidence>
<feature type="transmembrane region" description="Helical" evidence="1">
    <location>
        <begin position="212"/>
        <end position="240"/>
    </location>
</feature>
<comment type="caution">
    <text evidence="2">The sequence shown here is derived from an EMBL/GenBank/DDBJ whole genome shotgun (WGS) entry which is preliminary data.</text>
</comment>
<feature type="transmembrane region" description="Helical" evidence="1">
    <location>
        <begin position="69"/>
        <end position="90"/>
    </location>
</feature>
<evidence type="ECO:0000313" key="3">
    <source>
        <dbReference type="Proteomes" id="UP000235145"/>
    </source>
</evidence>
<dbReference type="Proteomes" id="UP000235145">
    <property type="component" value="Unassembled WGS sequence"/>
</dbReference>
<keyword evidence="1" id="KW-0812">Transmembrane</keyword>
<keyword evidence="3" id="KW-1185">Reference proteome</keyword>
<evidence type="ECO:0000256" key="1">
    <source>
        <dbReference type="SAM" id="Phobius"/>
    </source>
</evidence>
<organism evidence="2 3">
    <name type="scientific">Lactuca sativa</name>
    <name type="common">Garden lettuce</name>
    <dbReference type="NCBI Taxonomy" id="4236"/>
    <lineage>
        <taxon>Eukaryota</taxon>
        <taxon>Viridiplantae</taxon>
        <taxon>Streptophyta</taxon>
        <taxon>Embryophyta</taxon>
        <taxon>Tracheophyta</taxon>
        <taxon>Spermatophyta</taxon>
        <taxon>Magnoliopsida</taxon>
        <taxon>eudicotyledons</taxon>
        <taxon>Gunneridae</taxon>
        <taxon>Pentapetalae</taxon>
        <taxon>asterids</taxon>
        <taxon>campanulids</taxon>
        <taxon>Asterales</taxon>
        <taxon>Asteraceae</taxon>
        <taxon>Cichorioideae</taxon>
        <taxon>Cichorieae</taxon>
        <taxon>Lactucinae</taxon>
        <taxon>Lactuca</taxon>
    </lineage>
</organism>
<feature type="transmembrane region" description="Helical" evidence="1">
    <location>
        <begin position="261"/>
        <end position="279"/>
    </location>
</feature>
<dbReference type="EMBL" id="NBSK02000003">
    <property type="protein sequence ID" value="KAJ0216235.1"/>
    <property type="molecule type" value="Genomic_DNA"/>
</dbReference>
<sequence>MQNQLEPPFPRGSLILQSKICLHSSPLCKAIPQYRRRTTTMSTAPAHTLNLCGVLSEAKRIVNAHSRHFLALSVIFLLPLSFSLIIFPTLQLSLTRSYVVSTKFFVVDPPDLRQNLTIHLLYSVFVYIFFLGAIATITYSTYHGFYGRPVKFFPAMKSLIFSFFPLVSTTIAAQLILSLVSLTFLLLFLVIIKMGENLGFVIDYDSNYFMTSFVLMGAALAFSLIYFQVNWSLACVVVVAESKWGFEPLWRSSYLVKGMRSVSLSLLLLFGILIGFWVWMNSNDVMHFDAVDGWKSWPFGLQVVIGTSLLTVLLLQNTAANTVLYMYCKALHGELAIEIVEEFAREYVSLPFDDGKIPHVVSVVPA</sequence>
<proteinExistence type="predicted"/>